<dbReference type="AlphaFoldDB" id="A0AAE0JWD2"/>
<evidence type="ECO:0000313" key="3">
    <source>
        <dbReference type="EMBL" id="KAK3365661.1"/>
    </source>
</evidence>
<protein>
    <recommendedName>
        <fullName evidence="2">CCHC-type domain-containing protein</fullName>
    </recommendedName>
</protein>
<keyword evidence="4" id="KW-1185">Reference proteome</keyword>
<dbReference type="GO" id="GO:0008270">
    <property type="term" value="F:zinc ion binding"/>
    <property type="evidence" value="ECO:0007669"/>
    <property type="project" value="UniProtKB-KW"/>
</dbReference>
<evidence type="ECO:0000256" key="1">
    <source>
        <dbReference type="PROSITE-ProRule" id="PRU00047"/>
    </source>
</evidence>
<dbReference type="GO" id="GO:0003676">
    <property type="term" value="F:nucleic acid binding"/>
    <property type="evidence" value="ECO:0007669"/>
    <property type="project" value="InterPro"/>
</dbReference>
<dbReference type="EMBL" id="JAULSN010000008">
    <property type="protein sequence ID" value="KAK3365661.1"/>
    <property type="molecule type" value="Genomic_DNA"/>
</dbReference>
<accession>A0AAE0JWD2</accession>
<dbReference type="SMART" id="SM00343">
    <property type="entry name" value="ZnF_C2HC"/>
    <property type="match status" value="1"/>
</dbReference>
<evidence type="ECO:0000259" key="2">
    <source>
        <dbReference type="PROSITE" id="PS50158"/>
    </source>
</evidence>
<organism evidence="3 4">
    <name type="scientific">Lasiosphaeria ovina</name>
    <dbReference type="NCBI Taxonomy" id="92902"/>
    <lineage>
        <taxon>Eukaryota</taxon>
        <taxon>Fungi</taxon>
        <taxon>Dikarya</taxon>
        <taxon>Ascomycota</taxon>
        <taxon>Pezizomycotina</taxon>
        <taxon>Sordariomycetes</taxon>
        <taxon>Sordariomycetidae</taxon>
        <taxon>Sordariales</taxon>
        <taxon>Lasiosphaeriaceae</taxon>
        <taxon>Lasiosphaeria</taxon>
    </lineage>
</organism>
<evidence type="ECO:0000313" key="4">
    <source>
        <dbReference type="Proteomes" id="UP001287356"/>
    </source>
</evidence>
<dbReference type="InterPro" id="IPR001878">
    <property type="entry name" value="Znf_CCHC"/>
</dbReference>
<keyword evidence="1" id="KW-0862">Zinc</keyword>
<feature type="domain" description="CCHC-type" evidence="2">
    <location>
        <begin position="18"/>
        <end position="31"/>
    </location>
</feature>
<dbReference type="InterPro" id="IPR036875">
    <property type="entry name" value="Znf_CCHC_sf"/>
</dbReference>
<gene>
    <name evidence="3" type="ORF">B0T24DRAFT_394750</name>
</gene>
<name>A0AAE0JWD2_9PEZI</name>
<dbReference type="Gene3D" id="4.10.60.10">
    <property type="entry name" value="Zinc finger, CCHC-type"/>
    <property type="match status" value="1"/>
</dbReference>
<sequence length="195" mass="19971">MSRDCTAAPNKDPRDKTCYRCGQPGHISRDCGQSPPIGGGGGGGMEGRSTGQCYKVSNLNSKVKGATLTQTTFSAASPVILPGTALMPAPTRAVAAVAVVTRARRPATLAAVLDTCLATVSTVPSATTAASPDICPRSAPLLPRTRRPATGAISPATSSLSALRWPLSPCRSNCIFLSRPCSFAGRSALHLLPLA</sequence>
<keyword evidence="1" id="KW-0479">Metal-binding</keyword>
<keyword evidence="1" id="KW-0863">Zinc-finger</keyword>
<dbReference type="SUPFAM" id="SSF57756">
    <property type="entry name" value="Retrovirus zinc finger-like domains"/>
    <property type="match status" value="1"/>
</dbReference>
<dbReference type="PROSITE" id="PS50158">
    <property type="entry name" value="ZF_CCHC"/>
    <property type="match status" value="1"/>
</dbReference>
<proteinExistence type="predicted"/>
<dbReference type="Pfam" id="PF00098">
    <property type="entry name" value="zf-CCHC"/>
    <property type="match status" value="1"/>
</dbReference>
<reference evidence="3" key="1">
    <citation type="journal article" date="2023" name="Mol. Phylogenet. Evol.">
        <title>Genome-scale phylogeny and comparative genomics of the fungal order Sordariales.</title>
        <authorList>
            <person name="Hensen N."/>
            <person name="Bonometti L."/>
            <person name="Westerberg I."/>
            <person name="Brannstrom I.O."/>
            <person name="Guillou S."/>
            <person name="Cros-Aarteil S."/>
            <person name="Calhoun S."/>
            <person name="Haridas S."/>
            <person name="Kuo A."/>
            <person name="Mondo S."/>
            <person name="Pangilinan J."/>
            <person name="Riley R."/>
            <person name="LaButti K."/>
            <person name="Andreopoulos B."/>
            <person name="Lipzen A."/>
            <person name="Chen C."/>
            <person name="Yan M."/>
            <person name="Daum C."/>
            <person name="Ng V."/>
            <person name="Clum A."/>
            <person name="Steindorff A."/>
            <person name="Ohm R.A."/>
            <person name="Martin F."/>
            <person name="Silar P."/>
            <person name="Natvig D.O."/>
            <person name="Lalanne C."/>
            <person name="Gautier V."/>
            <person name="Ament-Velasquez S.L."/>
            <person name="Kruys A."/>
            <person name="Hutchinson M.I."/>
            <person name="Powell A.J."/>
            <person name="Barry K."/>
            <person name="Miller A.N."/>
            <person name="Grigoriev I.V."/>
            <person name="Debuchy R."/>
            <person name="Gladieux P."/>
            <person name="Hiltunen Thoren M."/>
            <person name="Johannesson H."/>
        </authorList>
    </citation>
    <scope>NUCLEOTIDE SEQUENCE</scope>
    <source>
        <strain evidence="3">CBS 958.72</strain>
    </source>
</reference>
<comment type="caution">
    <text evidence="3">The sequence shown here is derived from an EMBL/GenBank/DDBJ whole genome shotgun (WGS) entry which is preliminary data.</text>
</comment>
<reference evidence="3" key="2">
    <citation type="submission" date="2023-06" db="EMBL/GenBank/DDBJ databases">
        <authorList>
            <consortium name="Lawrence Berkeley National Laboratory"/>
            <person name="Haridas S."/>
            <person name="Hensen N."/>
            <person name="Bonometti L."/>
            <person name="Westerberg I."/>
            <person name="Brannstrom I.O."/>
            <person name="Guillou S."/>
            <person name="Cros-Aarteil S."/>
            <person name="Calhoun S."/>
            <person name="Kuo A."/>
            <person name="Mondo S."/>
            <person name="Pangilinan J."/>
            <person name="Riley R."/>
            <person name="Labutti K."/>
            <person name="Andreopoulos B."/>
            <person name="Lipzen A."/>
            <person name="Chen C."/>
            <person name="Yanf M."/>
            <person name="Daum C."/>
            <person name="Ng V."/>
            <person name="Clum A."/>
            <person name="Steindorff A."/>
            <person name="Ohm R."/>
            <person name="Martin F."/>
            <person name="Silar P."/>
            <person name="Natvig D."/>
            <person name="Lalanne C."/>
            <person name="Gautier V."/>
            <person name="Ament-Velasquez S.L."/>
            <person name="Kruys A."/>
            <person name="Hutchinson M.I."/>
            <person name="Powell A.J."/>
            <person name="Barry K."/>
            <person name="Miller A.N."/>
            <person name="Grigoriev I.V."/>
            <person name="Debuchy R."/>
            <person name="Gladieux P."/>
            <person name="Thoren M.H."/>
            <person name="Johannesson H."/>
        </authorList>
    </citation>
    <scope>NUCLEOTIDE SEQUENCE</scope>
    <source>
        <strain evidence="3">CBS 958.72</strain>
    </source>
</reference>
<dbReference type="Proteomes" id="UP001287356">
    <property type="component" value="Unassembled WGS sequence"/>
</dbReference>